<dbReference type="Gene3D" id="1.25.40.10">
    <property type="entry name" value="Tetratricopeptide repeat domain"/>
    <property type="match status" value="1"/>
</dbReference>
<dbReference type="SMART" id="SM00028">
    <property type="entry name" value="TPR"/>
    <property type="match status" value="2"/>
</dbReference>
<proteinExistence type="predicted"/>
<organism evidence="2 3">
    <name type="scientific">Azoarcus taiwanensis</name>
    <dbReference type="NCBI Taxonomy" id="666964"/>
    <lineage>
        <taxon>Bacteria</taxon>
        <taxon>Pseudomonadati</taxon>
        <taxon>Pseudomonadota</taxon>
        <taxon>Betaproteobacteria</taxon>
        <taxon>Rhodocyclales</taxon>
        <taxon>Zoogloeaceae</taxon>
        <taxon>Azoarcus</taxon>
    </lineage>
</organism>
<keyword evidence="1" id="KW-0802">TPR repeat</keyword>
<feature type="repeat" description="TPR" evidence="1">
    <location>
        <begin position="52"/>
        <end position="85"/>
    </location>
</feature>
<evidence type="ECO:0000256" key="1">
    <source>
        <dbReference type="PROSITE-ProRule" id="PRU00339"/>
    </source>
</evidence>
<dbReference type="AlphaFoldDB" id="A0A972FCV1"/>
<dbReference type="PROSITE" id="PS50005">
    <property type="entry name" value="TPR"/>
    <property type="match status" value="1"/>
</dbReference>
<accession>A0A972FCV1</accession>
<evidence type="ECO:0000313" key="2">
    <source>
        <dbReference type="EMBL" id="NMG02295.1"/>
    </source>
</evidence>
<dbReference type="Proteomes" id="UP000599523">
    <property type="component" value="Unassembled WGS sequence"/>
</dbReference>
<gene>
    <name evidence="2" type="ORF">GPA21_04840</name>
</gene>
<dbReference type="InterPro" id="IPR011990">
    <property type="entry name" value="TPR-like_helical_dom_sf"/>
</dbReference>
<dbReference type="InterPro" id="IPR019734">
    <property type="entry name" value="TPR_rpt"/>
</dbReference>
<reference evidence="2" key="1">
    <citation type="submission" date="2019-12" db="EMBL/GenBank/DDBJ databases">
        <title>Comparative genomics gives insights into the taxonomy of the Azoarcus-Aromatoleum group and reveals separate origins of nif in the plant-associated Azoarcus and non-plant-associated Aromatoleum sub-groups.</title>
        <authorList>
            <person name="Lafos M."/>
            <person name="Maluk M."/>
            <person name="Batista M."/>
            <person name="Junghare M."/>
            <person name="Carmona M."/>
            <person name="Faoro H."/>
            <person name="Cruz L.M."/>
            <person name="Battistoni F."/>
            <person name="De Souza E."/>
            <person name="Pedrosa F."/>
            <person name="Chen W.-M."/>
            <person name="Poole P.S."/>
            <person name="Dixon R.A."/>
            <person name="James E.K."/>
        </authorList>
    </citation>
    <scope>NUCLEOTIDE SEQUENCE</scope>
    <source>
        <strain evidence="2">NSC3</strain>
    </source>
</reference>
<dbReference type="EMBL" id="WTVM01000019">
    <property type="protein sequence ID" value="NMG02295.1"/>
    <property type="molecule type" value="Genomic_DNA"/>
</dbReference>
<sequence>MKPMIENLEKLLDGPRDGAMLRFSLGNAWLDQDPGKAVSYYREAIERDPDYSAAWKALGKALALAGQTAEALDAYRQGITVAETRGDLQAAKEMKVFARRLEKDT</sequence>
<dbReference type="SUPFAM" id="SSF48452">
    <property type="entry name" value="TPR-like"/>
    <property type="match status" value="1"/>
</dbReference>
<keyword evidence="3" id="KW-1185">Reference proteome</keyword>
<name>A0A972FCV1_9RHOO</name>
<dbReference type="RefSeq" id="WP_168987084.1">
    <property type="nucleotide sequence ID" value="NZ_CAWPHM010000110.1"/>
</dbReference>
<dbReference type="Pfam" id="PF13432">
    <property type="entry name" value="TPR_16"/>
    <property type="match status" value="1"/>
</dbReference>
<evidence type="ECO:0000313" key="3">
    <source>
        <dbReference type="Proteomes" id="UP000599523"/>
    </source>
</evidence>
<comment type="caution">
    <text evidence="2">The sequence shown here is derived from an EMBL/GenBank/DDBJ whole genome shotgun (WGS) entry which is preliminary data.</text>
</comment>
<protein>
    <submittedName>
        <fullName evidence="2">Tetratricopeptide repeat protein</fullName>
    </submittedName>
</protein>